<gene>
    <name evidence="2" type="ORF">QT716_02540</name>
</gene>
<keyword evidence="1" id="KW-0812">Transmembrane</keyword>
<dbReference type="InterPro" id="IPR014194">
    <property type="entry name" value="Spore_III_AE"/>
</dbReference>
<proteinExistence type="predicted"/>
<organism evidence="2 3">
    <name type="scientific">Sporosarcina aquimarina</name>
    <dbReference type="NCBI Taxonomy" id="114975"/>
    <lineage>
        <taxon>Bacteria</taxon>
        <taxon>Bacillati</taxon>
        <taxon>Bacillota</taxon>
        <taxon>Bacilli</taxon>
        <taxon>Bacillales</taxon>
        <taxon>Caryophanaceae</taxon>
        <taxon>Sporosarcina</taxon>
    </lineage>
</organism>
<evidence type="ECO:0008006" key="4">
    <source>
        <dbReference type="Google" id="ProtNLM"/>
    </source>
</evidence>
<feature type="transmembrane region" description="Helical" evidence="1">
    <location>
        <begin position="117"/>
        <end position="138"/>
    </location>
</feature>
<feature type="transmembrane region" description="Helical" evidence="1">
    <location>
        <begin position="72"/>
        <end position="97"/>
    </location>
</feature>
<evidence type="ECO:0000313" key="2">
    <source>
        <dbReference type="EMBL" id="MDW0108922.1"/>
    </source>
</evidence>
<feature type="transmembrane region" description="Helical" evidence="1">
    <location>
        <begin position="12"/>
        <end position="35"/>
    </location>
</feature>
<evidence type="ECO:0000256" key="1">
    <source>
        <dbReference type="SAM" id="Phobius"/>
    </source>
</evidence>
<feature type="transmembrane region" description="Helical" evidence="1">
    <location>
        <begin position="41"/>
        <end position="65"/>
    </location>
</feature>
<reference evidence="2 3" key="1">
    <citation type="submission" date="2023-06" db="EMBL/GenBank/DDBJ databases">
        <title>Sporosarcina sp. nov., isolated from Korean traditional fermented seafood 'Jeotgal'.</title>
        <authorList>
            <person name="Yang A.-I."/>
            <person name="Shin N.-R."/>
        </authorList>
    </citation>
    <scope>NUCLEOTIDE SEQUENCE [LARGE SCALE GENOMIC DNA]</scope>
    <source>
        <strain evidence="2 3">KCTC3840</strain>
    </source>
</reference>
<dbReference type="Pfam" id="PF09546">
    <property type="entry name" value="Spore_III_AE"/>
    <property type="match status" value="1"/>
</dbReference>
<keyword evidence="3" id="KW-1185">Reference proteome</keyword>
<accession>A0ABU4FZT0</accession>
<feature type="transmembrane region" description="Helical" evidence="1">
    <location>
        <begin position="150"/>
        <end position="176"/>
    </location>
</feature>
<dbReference type="EMBL" id="JAUBDH010000002">
    <property type="protein sequence ID" value="MDW0108922.1"/>
    <property type="molecule type" value="Genomic_DNA"/>
</dbReference>
<comment type="caution">
    <text evidence="2">The sequence shown here is derived from an EMBL/GenBank/DDBJ whole genome shotgun (WGS) entry which is preliminary data.</text>
</comment>
<dbReference type="Proteomes" id="UP001280629">
    <property type="component" value="Unassembled WGS sequence"/>
</dbReference>
<evidence type="ECO:0000313" key="3">
    <source>
        <dbReference type="Proteomes" id="UP001280629"/>
    </source>
</evidence>
<name>A0ABU4FZT0_9BACL</name>
<protein>
    <recommendedName>
        <fullName evidence="4">Stage III sporulation protein AE</fullName>
    </recommendedName>
</protein>
<keyword evidence="1" id="KW-0472">Membrane</keyword>
<feature type="transmembrane region" description="Helical" evidence="1">
    <location>
        <begin position="269"/>
        <end position="294"/>
    </location>
</feature>
<sequence>MFIIDFVQSLVGGLLYSFIIVIITSLFATVMNYLFPSYAEWIKQLFFVVIVLVVLRPAFLQLLLVQSLMKSIAVLFITSYPILTAGMAISGNALNLINFQPALLLFANGAVYFADRLLLPLVTVALLFDVVTRLYPLISYSKLSDMLRTTLLATVSSVVAAYSVFITAGGVVSWGISEAASEPIKELIRQNIPFVGSLVTDSMGSLGRYSSGAGFMVGGWLLVTLWSISILPVVQTLVLAFLYRWSAALIEPFTSIEISDLLDDIGRSLFVLCAITFLMIFAFVYTVLFFIVYIKLAVN</sequence>
<feature type="transmembrane region" description="Helical" evidence="1">
    <location>
        <begin position="220"/>
        <end position="243"/>
    </location>
</feature>
<keyword evidence="1" id="KW-1133">Transmembrane helix</keyword>